<gene>
    <name evidence="3" type="ORF">GCM10022395_24170</name>
</gene>
<feature type="domain" description="Signal transduction histidine kinase internal region" evidence="2">
    <location>
        <begin position="84"/>
        <end position="161"/>
    </location>
</feature>
<feature type="transmembrane region" description="Helical" evidence="1">
    <location>
        <begin position="6"/>
        <end position="22"/>
    </location>
</feature>
<dbReference type="PANTHER" id="PTHR34220">
    <property type="entry name" value="SENSOR HISTIDINE KINASE YPDA"/>
    <property type="match status" value="1"/>
</dbReference>
<feature type="transmembrane region" description="Helical" evidence="1">
    <location>
        <begin position="43"/>
        <end position="63"/>
    </location>
</feature>
<dbReference type="Gene3D" id="3.30.565.10">
    <property type="entry name" value="Histidine kinase-like ATPase, C-terminal domain"/>
    <property type="match status" value="1"/>
</dbReference>
<reference evidence="4" key="1">
    <citation type="journal article" date="2019" name="Int. J. Syst. Evol. Microbiol.">
        <title>The Global Catalogue of Microorganisms (GCM) 10K type strain sequencing project: providing services to taxonomists for standard genome sequencing and annotation.</title>
        <authorList>
            <consortium name="The Broad Institute Genomics Platform"/>
            <consortium name="The Broad Institute Genome Sequencing Center for Infectious Disease"/>
            <person name="Wu L."/>
            <person name="Ma J."/>
        </authorList>
    </citation>
    <scope>NUCLEOTIDE SEQUENCE [LARGE SCALE GENOMIC DNA]</scope>
    <source>
        <strain evidence="4">JCM 17111</strain>
    </source>
</reference>
<proteinExistence type="predicted"/>
<accession>A0ABP6XXZ3</accession>
<evidence type="ECO:0000259" key="2">
    <source>
        <dbReference type="Pfam" id="PF06580"/>
    </source>
</evidence>
<evidence type="ECO:0000313" key="3">
    <source>
        <dbReference type="EMBL" id="GAA3574195.1"/>
    </source>
</evidence>
<organism evidence="3 4">
    <name type="scientific">Snuella lapsa</name>
    <dbReference type="NCBI Taxonomy" id="870481"/>
    <lineage>
        <taxon>Bacteria</taxon>
        <taxon>Pseudomonadati</taxon>
        <taxon>Bacteroidota</taxon>
        <taxon>Flavobacteriia</taxon>
        <taxon>Flavobacteriales</taxon>
        <taxon>Flavobacteriaceae</taxon>
        <taxon>Snuella</taxon>
    </lineage>
</organism>
<dbReference type="PANTHER" id="PTHR34220:SF7">
    <property type="entry name" value="SENSOR HISTIDINE KINASE YPDA"/>
    <property type="match status" value="1"/>
</dbReference>
<keyword evidence="4" id="KW-1185">Reference proteome</keyword>
<dbReference type="InterPro" id="IPR010559">
    <property type="entry name" value="Sig_transdc_His_kin_internal"/>
</dbReference>
<comment type="caution">
    <text evidence="3">The sequence shown here is derived from an EMBL/GenBank/DDBJ whole genome shotgun (WGS) entry which is preliminary data.</text>
</comment>
<keyword evidence="1" id="KW-0812">Transmembrane</keyword>
<dbReference type="Pfam" id="PF06580">
    <property type="entry name" value="His_kinase"/>
    <property type="match status" value="1"/>
</dbReference>
<evidence type="ECO:0000256" key="1">
    <source>
        <dbReference type="SAM" id="Phobius"/>
    </source>
</evidence>
<sequence length="283" mass="33029">MIFSVLVIVIEYTYMLAFYSIVKKESITALIKNTSKEVLINNMDYNFLTFISILTITYIYFYFKNLQEIQSREAMLKTQLANTRLQFLQAQMHPHFLFNTLNSIYTLADINIKKSKDMLVNLSALLREVLDKNGQNVIELQEELDLLYKYIEIKKIRFSEHLKFQIYIDDNLENVLVPSMVIQPIVENSIKHGFSKDNPSLMVYISIYKQEENLIVKVKNNGKRITQNFSELLNKGTGIKNLDERLKELYGHYSLNIYNSSGHVITEVVFPLQVSVSELVRTN</sequence>
<keyword evidence="1" id="KW-1133">Transmembrane helix</keyword>
<name>A0ABP6XXZ3_9FLAO</name>
<dbReference type="EMBL" id="BAABCY010000066">
    <property type="protein sequence ID" value="GAA3574195.1"/>
    <property type="molecule type" value="Genomic_DNA"/>
</dbReference>
<dbReference type="Proteomes" id="UP001500954">
    <property type="component" value="Unassembled WGS sequence"/>
</dbReference>
<dbReference type="InterPro" id="IPR050640">
    <property type="entry name" value="Bact_2-comp_sensor_kinase"/>
</dbReference>
<evidence type="ECO:0000313" key="4">
    <source>
        <dbReference type="Proteomes" id="UP001500954"/>
    </source>
</evidence>
<dbReference type="SUPFAM" id="SSF55874">
    <property type="entry name" value="ATPase domain of HSP90 chaperone/DNA topoisomerase II/histidine kinase"/>
    <property type="match status" value="1"/>
</dbReference>
<keyword evidence="1" id="KW-0472">Membrane</keyword>
<dbReference type="InterPro" id="IPR036890">
    <property type="entry name" value="HATPase_C_sf"/>
</dbReference>
<protein>
    <recommendedName>
        <fullName evidence="2">Signal transduction histidine kinase internal region domain-containing protein</fullName>
    </recommendedName>
</protein>